<dbReference type="AlphaFoldDB" id="A0A140PXR6"/>
<protein>
    <submittedName>
        <fullName evidence="2">Uncharacterized protein</fullName>
    </submittedName>
</protein>
<dbReference type="HOGENOM" id="CLU_1150547_0_0_0"/>
<name>A0A140PXR6_9FUSO</name>
<evidence type="ECO:0000313" key="3">
    <source>
        <dbReference type="Proteomes" id="UP000002799"/>
    </source>
</evidence>
<gene>
    <name evidence="2" type="ORF">FSDG_01971</name>
</gene>
<keyword evidence="1" id="KW-0472">Membrane</keyword>
<proteinExistence type="predicted"/>
<feature type="transmembrane region" description="Helical" evidence="1">
    <location>
        <begin position="169"/>
        <end position="187"/>
    </location>
</feature>
<keyword evidence="1" id="KW-0812">Transmembrane</keyword>
<dbReference type="EMBL" id="CP007062">
    <property type="protein sequence ID" value="EEO43412.1"/>
    <property type="molecule type" value="Genomic_DNA"/>
</dbReference>
<dbReference type="KEGG" id="fne:FSDG_01971"/>
<accession>A0A140PXR6</accession>
<sequence>MYYHLIMEDGLKQKDLSIDEIEKIVNEEEVSYNNARIYSSEKKLNEVYESYKEELTEEGKDVSFENIKIEKLISIAERKNDLQNSSYKFFLDIKNPRGKINLMNFLNKTFIIWLIIIISVIKWILFNNYFLTGEMEFRQLELIEKLLDRGLVLIVIIVFLKDKYFKKEYFVICIIANIVTNVLIYVLEKLVANVLISISAKSATALIIFLLIPIIKVVIMQLVYNYAREKSYREYKDLNTINISINRKLKLF</sequence>
<feature type="transmembrane region" description="Helical" evidence="1">
    <location>
        <begin position="207"/>
        <end position="227"/>
    </location>
</feature>
<dbReference type="eggNOG" id="ENOG5031TTQ">
    <property type="taxonomic scope" value="Bacteria"/>
</dbReference>
<evidence type="ECO:0000313" key="2">
    <source>
        <dbReference type="EMBL" id="EEO43412.1"/>
    </source>
</evidence>
<keyword evidence="1" id="KW-1133">Transmembrane helix</keyword>
<dbReference type="RefSeq" id="WP_008702346.1">
    <property type="nucleotide sequence ID" value="NZ_AKBT01000001.1"/>
</dbReference>
<organism evidence="2">
    <name type="scientific">Fusobacterium animalis 7_1</name>
    <dbReference type="NCBI Taxonomy" id="457405"/>
    <lineage>
        <taxon>Bacteria</taxon>
        <taxon>Fusobacteriati</taxon>
        <taxon>Fusobacteriota</taxon>
        <taxon>Fusobacteriia</taxon>
        <taxon>Fusobacteriales</taxon>
        <taxon>Fusobacteriaceae</taxon>
        <taxon>Fusobacterium</taxon>
    </lineage>
</organism>
<reference evidence="2 3" key="1">
    <citation type="submission" date="2013-11" db="EMBL/GenBank/DDBJ databases">
        <title>The Genome Sequence of Fusobacterium sp. 7_1.</title>
        <authorList>
            <consortium name="The Broad Institute Genome Sequencing Platform"/>
            <person name="Earl A."/>
            <person name="Ward D."/>
            <person name="Feldgarden M."/>
            <person name="Gevers D."/>
            <person name="Strauss J."/>
            <person name="Ambrose C.E."/>
            <person name="Allen-Vercoe E."/>
            <person name="Walker B."/>
            <person name="Young S.K."/>
            <person name="Zeng Q."/>
            <person name="Gargeya S."/>
            <person name="Fitzgerald M."/>
            <person name="Haas B."/>
            <person name="Abouelleil A."/>
            <person name="Alvarado L."/>
            <person name="Arachchi H.M."/>
            <person name="Berlin A.M."/>
            <person name="Chapman S.B."/>
            <person name="Goldberg J."/>
            <person name="Griggs A."/>
            <person name="Gujja S."/>
            <person name="Hansen M."/>
            <person name="Howarth C."/>
            <person name="Imamovic A."/>
            <person name="Larimer J."/>
            <person name="McCowen C."/>
            <person name="Montmayeur A."/>
            <person name="Murphy C."/>
            <person name="Neiman D."/>
            <person name="Pearson M."/>
            <person name="Priest M."/>
            <person name="Roberts A."/>
            <person name="Saif S."/>
            <person name="Shea T."/>
            <person name="Sisk P."/>
            <person name="Sykes S."/>
            <person name="Wortman J."/>
            <person name="Nusbaum C."/>
            <person name="Birren B."/>
        </authorList>
    </citation>
    <scope>NUCLEOTIDE SEQUENCE [LARGE SCALE GENOMIC DNA]</scope>
    <source>
        <strain evidence="2 3">7_1</strain>
    </source>
</reference>
<dbReference type="Proteomes" id="UP000002799">
    <property type="component" value="Chromosome"/>
</dbReference>
<feature type="transmembrane region" description="Helical" evidence="1">
    <location>
        <begin position="105"/>
        <end position="126"/>
    </location>
</feature>
<evidence type="ECO:0000256" key="1">
    <source>
        <dbReference type="SAM" id="Phobius"/>
    </source>
</evidence>